<dbReference type="PANTHER" id="PTHR21310:SF55">
    <property type="entry name" value="AMINOGLYCOSIDE PHOSPHOTRANSFERASE DOMAIN-CONTAINING PROTEIN"/>
    <property type="match status" value="1"/>
</dbReference>
<sequence>MKAPTPVLAPEAAPSFISPTKASVPLFAASSQNGTSLRRFLTRLALHTSGKLYHRDGLCVPISKHKILKTGFRVHLTEGATMKYLAENTAIPVPKVYCSFLCRHRAYIVMERIQGDELSTALKTMPKESLEDVFSQLRDIIRELRALTPPCTGVESCVGGSLYDSRIPQGNHRFGPFKTIRDFHFWLRKGLRPEDLQGRERDQDWHGLQEMMNRQDGPWPPPVFTHGDLNPSNILIREGKVVGIIDWEFSGWYPQYWEYTSAWFGNTMKPGWQSKLDQFLDRPDPEEVKMEEVRHKWWGEC</sequence>
<dbReference type="Pfam" id="PF01636">
    <property type="entry name" value="APH"/>
    <property type="match status" value="1"/>
</dbReference>
<proteinExistence type="predicted"/>
<dbReference type="STRING" id="91928.A0A0D2BA51"/>
<dbReference type="InterPro" id="IPR011009">
    <property type="entry name" value="Kinase-like_dom_sf"/>
</dbReference>
<dbReference type="InterPro" id="IPR051678">
    <property type="entry name" value="AGP_Transferase"/>
</dbReference>
<dbReference type="Proteomes" id="UP000053328">
    <property type="component" value="Unassembled WGS sequence"/>
</dbReference>
<evidence type="ECO:0000313" key="3">
    <source>
        <dbReference type="Proteomes" id="UP000053328"/>
    </source>
</evidence>
<dbReference type="VEuPathDB" id="FungiDB:PV08_05506"/>
<dbReference type="InterPro" id="IPR002575">
    <property type="entry name" value="Aminoglycoside_PTrfase"/>
</dbReference>
<evidence type="ECO:0000259" key="1">
    <source>
        <dbReference type="Pfam" id="PF01636"/>
    </source>
</evidence>
<organism evidence="2 3">
    <name type="scientific">Exophiala spinifera</name>
    <dbReference type="NCBI Taxonomy" id="91928"/>
    <lineage>
        <taxon>Eukaryota</taxon>
        <taxon>Fungi</taxon>
        <taxon>Dikarya</taxon>
        <taxon>Ascomycota</taxon>
        <taxon>Pezizomycotina</taxon>
        <taxon>Eurotiomycetes</taxon>
        <taxon>Chaetothyriomycetidae</taxon>
        <taxon>Chaetothyriales</taxon>
        <taxon>Herpotrichiellaceae</taxon>
        <taxon>Exophiala</taxon>
    </lineage>
</organism>
<dbReference type="PANTHER" id="PTHR21310">
    <property type="entry name" value="AMINOGLYCOSIDE PHOSPHOTRANSFERASE-RELATED-RELATED"/>
    <property type="match status" value="1"/>
</dbReference>
<protein>
    <recommendedName>
        <fullName evidence="1">Aminoglycoside phosphotransferase domain-containing protein</fullName>
    </recommendedName>
</protein>
<dbReference type="EMBL" id="KN847495">
    <property type="protein sequence ID" value="KIW15460.1"/>
    <property type="molecule type" value="Genomic_DNA"/>
</dbReference>
<dbReference type="SUPFAM" id="SSF56112">
    <property type="entry name" value="Protein kinase-like (PK-like)"/>
    <property type="match status" value="1"/>
</dbReference>
<feature type="domain" description="Aminoglycoside phosphotransferase" evidence="1">
    <location>
        <begin position="78"/>
        <end position="280"/>
    </location>
</feature>
<dbReference type="RefSeq" id="XP_016235676.1">
    <property type="nucleotide sequence ID" value="XM_016379849.1"/>
</dbReference>
<keyword evidence="3" id="KW-1185">Reference proteome</keyword>
<dbReference type="OrthoDB" id="4105787at2759"/>
<dbReference type="HOGENOM" id="CLU_021768_3_0_1"/>
<name>A0A0D2BA51_9EURO</name>
<accession>A0A0D2BA51</accession>
<dbReference type="Gene3D" id="3.90.1200.10">
    <property type="match status" value="1"/>
</dbReference>
<dbReference type="CDD" id="cd05120">
    <property type="entry name" value="APH_ChoK_like"/>
    <property type="match status" value="1"/>
</dbReference>
<dbReference type="AlphaFoldDB" id="A0A0D2BA51"/>
<reference evidence="2 3" key="1">
    <citation type="submission" date="2015-01" db="EMBL/GenBank/DDBJ databases">
        <title>The Genome Sequence of Exophiala spinifera CBS89968.</title>
        <authorList>
            <consortium name="The Broad Institute Genomics Platform"/>
            <person name="Cuomo C."/>
            <person name="de Hoog S."/>
            <person name="Gorbushina A."/>
            <person name="Stielow B."/>
            <person name="Teixiera M."/>
            <person name="Abouelleil A."/>
            <person name="Chapman S.B."/>
            <person name="Priest M."/>
            <person name="Young S.K."/>
            <person name="Wortman J."/>
            <person name="Nusbaum C."/>
            <person name="Birren B."/>
        </authorList>
    </citation>
    <scope>NUCLEOTIDE SEQUENCE [LARGE SCALE GENOMIC DNA]</scope>
    <source>
        <strain evidence="2 3">CBS 89968</strain>
    </source>
</reference>
<evidence type="ECO:0000313" key="2">
    <source>
        <dbReference type="EMBL" id="KIW15460.1"/>
    </source>
</evidence>
<dbReference type="GeneID" id="27332589"/>
<gene>
    <name evidence="2" type="ORF">PV08_05506</name>
</gene>